<gene>
    <name evidence="2" type="ORF">K0M31_006651</name>
</gene>
<organism evidence="2 3">
    <name type="scientific">Melipona bicolor</name>
    <dbReference type="NCBI Taxonomy" id="60889"/>
    <lineage>
        <taxon>Eukaryota</taxon>
        <taxon>Metazoa</taxon>
        <taxon>Ecdysozoa</taxon>
        <taxon>Arthropoda</taxon>
        <taxon>Hexapoda</taxon>
        <taxon>Insecta</taxon>
        <taxon>Pterygota</taxon>
        <taxon>Neoptera</taxon>
        <taxon>Endopterygota</taxon>
        <taxon>Hymenoptera</taxon>
        <taxon>Apocrita</taxon>
        <taxon>Aculeata</taxon>
        <taxon>Apoidea</taxon>
        <taxon>Anthophila</taxon>
        <taxon>Apidae</taxon>
        <taxon>Melipona</taxon>
    </lineage>
</organism>
<evidence type="ECO:0000313" key="2">
    <source>
        <dbReference type="EMBL" id="KAK1124279.1"/>
    </source>
</evidence>
<dbReference type="EMBL" id="JAHYIQ010000018">
    <property type="protein sequence ID" value="KAK1124279.1"/>
    <property type="molecule type" value="Genomic_DNA"/>
</dbReference>
<sequence>MSSFAQFAQEVSDNEQSDNGSVSNSDAEPEMQDSEVEMQEDNISGTVDNVVPENQDSGCNWQRIGPSKDTRCKQQATDQICVYYANSHRHATDVYLGKRGNAPEKQQGQRVVKQLTNFWKNSNCSITTDNYNATKNGVDVLDKVVREYSCRRCTRRWPLSLFMHFIDIAAYSFYGK</sequence>
<feature type="compositionally biased region" description="Polar residues" evidence="1">
    <location>
        <begin position="17"/>
        <end position="26"/>
    </location>
</feature>
<evidence type="ECO:0000313" key="3">
    <source>
        <dbReference type="Proteomes" id="UP001177670"/>
    </source>
</evidence>
<feature type="region of interest" description="Disordered" evidence="1">
    <location>
        <begin position="1"/>
        <end position="40"/>
    </location>
</feature>
<keyword evidence="3" id="KW-1185">Reference proteome</keyword>
<protein>
    <recommendedName>
        <fullName evidence="4">PiggyBac transposable element-derived protein domain-containing protein</fullName>
    </recommendedName>
</protein>
<reference evidence="2" key="1">
    <citation type="submission" date="2021-10" db="EMBL/GenBank/DDBJ databases">
        <title>Melipona bicolor Genome sequencing and assembly.</title>
        <authorList>
            <person name="Araujo N.S."/>
            <person name="Arias M.C."/>
        </authorList>
    </citation>
    <scope>NUCLEOTIDE SEQUENCE</scope>
    <source>
        <strain evidence="2">USP_2M_L1-L4_2017</strain>
        <tissue evidence="2">Whole body</tissue>
    </source>
</reference>
<feature type="compositionally biased region" description="Acidic residues" evidence="1">
    <location>
        <begin position="27"/>
        <end position="40"/>
    </location>
</feature>
<evidence type="ECO:0008006" key="4">
    <source>
        <dbReference type="Google" id="ProtNLM"/>
    </source>
</evidence>
<evidence type="ECO:0000256" key="1">
    <source>
        <dbReference type="SAM" id="MobiDB-lite"/>
    </source>
</evidence>
<name>A0AA40FS08_9HYME</name>
<dbReference type="AlphaFoldDB" id="A0AA40FS08"/>
<accession>A0AA40FS08</accession>
<dbReference type="Proteomes" id="UP001177670">
    <property type="component" value="Unassembled WGS sequence"/>
</dbReference>
<proteinExistence type="predicted"/>
<feature type="compositionally biased region" description="Polar residues" evidence="1">
    <location>
        <begin position="1"/>
        <end position="11"/>
    </location>
</feature>
<comment type="caution">
    <text evidence="2">The sequence shown here is derived from an EMBL/GenBank/DDBJ whole genome shotgun (WGS) entry which is preliminary data.</text>
</comment>